<evidence type="ECO:0000313" key="2">
    <source>
        <dbReference type="Proteomes" id="UP000190961"/>
    </source>
</evidence>
<organism evidence="1 2">
    <name type="scientific">Ohtaekwangia koreensis</name>
    <dbReference type="NCBI Taxonomy" id="688867"/>
    <lineage>
        <taxon>Bacteria</taxon>
        <taxon>Pseudomonadati</taxon>
        <taxon>Bacteroidota</taxon>
        <taxon>Cytophagia</taxon>
        <taxon>Cytophagales</taxon>
        <taxon>Fulvivirgaceae</taxon>
        <taxon>Ohtaekwangia</taxon>
    </lineage>
</organism>
<reference evidence="1 2" key="1">
    <citation type="submission" date="2017-02" db="EMBL/GenBank/DDBJ databases">
        <authorList>
            <person name="Peterson S.W."/>
        </authorList>
    </citation>
    <scope>NUCLEOTIDE SEQUENCE [LARGE SCALE GENOMIC DNA]</scope>
    <source>
        <strain evidence="1 2">DSM 25262</strain>
    </source>
</reference>
<accession>A0A1T5KKA9</accession>
<keyword evidence="2" id="KW-1185">Reference proteome</keyword>
<name>A0A1T5KKA9_9BACT</name>
<protein>
    <submittedName>
        <fullName evidence="1">Uncharacterized protein</fullName>
    </submittedName>
</protein>
<dbReference type="Proteomes" id="UP000190961">
    <property type="component" value="Unassembled WGS sequence"/>
</dbReference>
<gene>
    <name evidence="1" type="ORF">SAMN05660236_2300</name>
</gene>
<proteinExistence type="predicted"/>
<sequence>MPLMQGKYTILTVTLAIVSSPDIAKTIDAYLEEHLGLTHHELDPEEFYDISIFVDCMAIYCDSFPDPTKAVIELGKRIYPTNKWTGALPAHLKTPLDFIVFEAEGFKNAFSPDVVQRKILETTERSVTMYAPSPGYVKEMMIGVWLGILEMIDINSGQVEEIAIDTWRISW</sequence>
<dbReference type="EMBL" id="FUZU01000001">
    <property type="protein sequence ID" value="SKC64182.1"/>
    <property type="molecule type" value="Genomic_DNA"/>
</dbReference>
<dbReference type="AlphaFoldDB" id="A0A1T5KKA9"/>
<evidence type="ECO:0000313" key="1">
    <source>
        <dbReference type="EMBL" id="SKC64182.1"/>
    </source>
</evidence>
<dbReference type="OrthoDB" id="332919at2"/>